<dbReference type="OrthoDB" id="1805196at2"/>
<dbReference type="Proteomes" id="UP000001784">
    <property type="component" value="Chromosome"/>
</dbReference>
<proteinExistence type="predicted"/>
<reference evidence="1 2" key="1">
    <citation type="submission" date="2006-10" db="EMBL/GenBank/DDBJ databases">
        <title>Complete sequence of Syntrophobacter fumaroxidans MPOB.</title>
        <authorList>
            <consortium name="US DOE Joint Genome Institute"/>
            <person name="Copeland A."/>
            <person name="Lucas S."/>
            <person name="Lapidus A."/>
            <person name="Barry K."/>
            <person name="Detter J.C."/>
            <person name="Glavina del Rio T."/>
            <person name="Hammon N."/>
            <person name="Israni S."/>
            <person name="Pitluck S."/>
            <person name="Goltsman E.G."/>
            <person name="Martinez M."/>
            <person name="Schmutz J."/>
            <person name="Larimer F."/>
            <person name="Land M."/>
            <person name="Hauser L."/>
            <person name="Kyrpides N."/>
            <person name="Kim E."/>
            <person name="Boone D.R."/>
            <person name="Brockman F."/>
            <person name="Culley D."/>
            <person name="Ferry J."/>
            <person name="Gunsalus R."/>
            <person name="McInerney M.J."/>
            <person name="Morrison M."/>
            <person name="Plugge C."/>
            <person name="Rohlin L."/>
            <person name="Scholten J."/>
            <person name="Sieber J."/>
            <person name="Stams A.J.M."/>
            <person name="Worm P."/>
            <person name="Henstra A.M."/>
            <person name="Richardson P."/>
        </authorList>
    </citation>
    <scope>NUCLEOTIDE SEQUENCE [LARGE SCALE GENOMIC DNA]</scope>
    <source>
        <strain evidence="2">DSM 10017 / MPOB</strain>
    </source>
</reference>
<gene>
    <name evidence="1" type="ordered locus">Sfum_2911</name>
</gene>
<dbReference type="KEGG" id="sfu:Sfum_2911"/>
<accession>A0LMD6</accession>
<keyword evidence="2" id="KW-1185">Reference proteome</keyword>
<organism evidence="1 2">
    <name type="scientific">Syntrophobacter fumaroxidans (strain DSM 10017 / MPOB)</name>
    <dbReference type="NCBI Taxonomy" id="335543"/>
    <lineage>
        <taxon>Bacteria</taxon>
        <taxon>Pseudomonadati</taxon>
        <taxon>Thermodesulfobacteriota</taxon>
        <taxon>Syntrophobacteria</taxon>
        <taxon>Syntrophobacterales</taxon>
        <taxon>Syntrophobacteraceae</taxon>
        <taxon>Syntrophobacter</taxon>
    </lineage>
</organism>
<protein>
    <submittedName>
        <fullName evidence="1">Uncharacterized protein</fullName>
    </submittedName>
</protein>
<evidence type="ECO:0000313" key="2">
    <source>
        <dbReference type="Proteomes" id="UP000001784"/>
    </source>
</evidence>
<dbReference type="EMBL" id="CP000478">
    <property type="protein sequence ID" value="ABK18588.1"/>
    <property type="molecule type" value="Genomic_DNA"/>
</dbReference>
<dbReference type="InParanoid" id="A0LMD6"/>
<dbReference type="RefSeq" id="WP_011699752.1">
    <property type="nucleotide sequence ID" value="NC_008554.1"/>
</dbReference>
<evidence type="ECO:0000313" key="1">
    <source>
        <dbReference type="EMBL" id="ABK18588.1"/>
    </source>
</evidence>
<dbReference type="AlphaFoldDB" id="A0LMD6"/>
<dbReference type="HOGENOM" id="CLU_1003894_0_0_7"/>
<dbReference type="STRING" id="335543.Sfum_2911"/>
<sequence>MEDKLLRLIEEKGPLTGSEILETLRGTSLALWKTCCLSARLQVRVLGSRYLRLDRRVEGFARLSPSILREFMTYTVVGLAGNAEALDRRADAIIGHIREVSRAKLALAQRIVGDLQNRLAERWPREGRVCFIIAGDIVYDMAHDVPRPEQSIGEMVNGSDIDLVVVSDDGISEGFLKELDAAIYKEKYYTLIAPSVREEIDYVVKNMERVREQMLFDTFKRMVACKILQEGMLLAGSRPLFDEIKGMLTARGVTAKLKEMEAEAGTFRRNAREYLLNTDSSRISRDDLNLFYTTEESEEFE</sequence>
<dbReference type="eggNOG" id="ENOG502ZBNN">
    <property type="taxonomic scope" value="Bacteria"/>
</dbReference>
<name>A0LMD6_SYNFM</name>